<organism evidence="1 2">
    <name type="scientific">Ceratosolen solmsi marchali</name>
    <dbReference type="NCBI Taxonomy" id="326594"/>
    <lineage>
        <taxon>Eukaryota</taxon>
        <taxon>Metazoa</taxon>
        <taxon>Ecdysozoa</taxon>
        <taxon>Arthropoda</taxon>
        <taxon>Hexapoda</taxon>
        <taxon>Insecta</taxon>
        <taxon>Pterygota</taxon>
        <taxon>Neoptera</taxon>
        <taxon>Endopterygota</taxon>
        <taxon>Hymenoptera</taxon>
        <taxon>Apocrita</taxon>
        <taxon>Proctotrupomorpha</taxon>
        <taxon>Chalcidoidea</taxon>
        <taxon>Agaonidae</taxon>
        <taxon>Agaoninae</taxon>
        <taxon>Ceratosolen</taxon>
    </lineage>
</organism>
<dbReference type="GeneID" id="105361162"/>
<reference evidence="2" key="1">
    <citation type="submission" date="2025-08" db="UniProtKB">
        <authorList>
            <consortium name="RefSeq"/>
        </authorList>
    </citation>
    <scope>IDENTIFICATION</scope>
</reference>
<name>A0AAJ6YEG0_9HYME</name>
<accession>A0AAJ6YEG0</accession>
<keyword evidence="1" id="KW-1185">Reference proteome</keyword>
<protein>
    <submittedName>
        <fullName evidence="2">Uncharacterized protein LOC105361162</fullName>
    </submittedName>
</protein>
<feature type="non-terminal residue" evidence="2">
    <location>
        <position position="238"/>
    </location>
</feature>
<dbReference type="RefSeq" id="XP_011496572.1">
    <property type="nucleotide sequence ID" value="XM_011498270.1"/>
</dbReference>
<evidence type="ECO:0000313" key="2">
    <source>
        <dbReference type="RefSeq" id="XP_011496572.1"/>
    </source>
</evidence>
<dbReference type="AlphaFoldDB" id="A0AAJ6YEG0"/>
<proteinExistence type="predicted"/>
<sequence length="238" mass="27567">MLKWNKTRIFKDTIFNKNTLRMFSENIDVNKLTSKHIKLKYSQKQLMFTFKELRQHDFKELKNLYNIPPNEIKKVKEMQDKSKSVDSLNNFLSNAKVNIFQLNKVCSIIRKEKLKTHAGVISTIVGSNHIENVQTAVGLRMGINNVSWCEVNLNDSNLDVLCWKSKTFYNVDSSADPLEMMKIGTAIANSIQKTNNYIMERDKIMLKLPKSNSTLYRLVLRQQQIASVILTTLFKTNA</sequence>
<dbReference type="Proteomes" id="UP000695007">
    <property type="component" value="Unplaced"/>
</dbReference>
<dbReference type="KEGG" id="csol:105361162"/>
<evidence type="ECO:0000313" key="1">
    <source>
        <dbReference type="Proteomes" id="UP000695007"/>
    </source>
</evidence>
<gene>
    <name evidence="2" type="primary">LOC105361162</name>
</gene>